<name>A0A8S3YJC7_9EUPU</name>
<dbReference type="GO" id="GO:0031593">
    <property type="term" value="F:polyubiquitin modification-dependent protein binding"/>
    <property type="evidence" value="ECO:0007669"/>
    <property type="project" value="TreeGrafter"/>
</dbReference>
<dbReference type="AlphaFoldDB" id="A0A8S3YJC7"/>
<gene>
    <name evidence="2" type="ORF">CUNI_LOCUS608</name>
</gene>
<feature type="coiled-coil region" evidence="1">
    <location>
        <begin position="239"/>
        <end position="287"/>
    </location>
</feature>
<evidence type="ECO:0000256" key="1">
    <source>
        <dbReference type="SAM" id="Coils"/>
    </source>
</evidence>
<dbReference type="GO" id="GO:0070536">
    <property type="term" value="P:protein K63-linked deubiquitination"/>
    <property type="evidence" value="ECO:0007669"/>
    <property type="project" value="TreeGrafter"/>
</dbReference>
<dbReference type="EMBL" id="CAJHNH020000070">
    <property type="protein sequence ID" value="CAG5115050.1"/>
    <property type="molecule type" value="Genomic_DNA"/>
</dbReference>
<dbReference type="PRINTS" id="PR02051">
    <property type="entry name" value="PROTEINF175"/>
</dbReference>
<dbReference type="PANTHER" id="PTHR31728:SF5">
    <property type="entry name" value="OS07G0540200 PROTEIN"/>
    <property type="match status" value="1"/>
</dbReference>
<accession>A0A8S3YJC7</accession>
<dbReference type="Pfam" id="PF21125">
    <property type="entry name" value="MPN_2A_DUB_like"/>
    <property type="match status" value="1"/>
</dbReference>
<protein>
    <recommendedName>
        <fullName evidence="4">BRCA1-A complex subunit Abraxas 1</fullName>
    </recommendedName>
</protein>
<reference evidence="2" key="1">
    <citation type="submission" date="2021-04" db="EMBL/GenBank/DDBJ databases">
        <authorList>
            <consortium name="Molecular Ecology Group"/>
        </authorList>
    </citation>
    <scope>NUCLEOTIDE SEQUENCE</scope>
</reference>
<dbReference type="GO" id="GO:0005634">
    <property type="term" value="C:nucleus"/>
    <property type="evidence" value="ECO:0007669"/>
    <property type="project" value="TreeGrafter"/>
</dbReference>
<dbReference type="GO" id="GO:0008017">
    <property type="term" value="F:microtubule binding"/>
    <property type="evidence" value="ECO:0007669"/>
    <property type="project" value="TreeGrafter"/>
</dbReference>
<sequence>MSVCLDGSTLSSLLFSHLNGANQYGFLLGEKIEHIEDKISDSQIHTYDINSYLYVSSFIPWPSQHCIYNRGGIIDNERMQSFLSSKEQNIIGWYSFRHNSTSRPSLRETNLHNNLAVTSSFTGQSEDFIFLLCTSSSSADMSIHTCSYGFMQKTDGTFLNLPLTVMNLGDTTRKEYRKKSSTTLFQSQTISGVLQSSQKEFMKSSGEMEHIVKVNHLEQSLNKSLMDAHNKITESEKTLGSLEMDVAGLRQQLLLLEQEEAEIMFHKQEEKRQCELEEQRRHNAQVDAEEQKELEKLLIDLGVSSNDVLCNIQPESLTVESSTGDHGSASAHIVNKALSVPKERAFVKNNDTNANRVADSRSDVDHRRYMNYEQEQCTNSDDVYAHKPRHTRTVKDNLVDTFSFVEDELKFHQSTAAKKQQSCAVRNAGATVAQDQGSGKGLIISSHENTQYKDIKYTGVKPIQTTHNNLLHQDTGDNTYGVPISDALGDLVDLERPQLDPDVCVDRHATSSPVF</sequence>
<dbReference type="Proteomes" id="UP000678393">
    <property type="component" value="Unassembled WGS sequence"/>
</dbReference>
<comment type="caution">
    <text evidence="2">The sequence shown here is derived from an EMBL/GenBank/DDBJ whole genome shotgun (WGS) entry which is preliminary data.</text>
</comment>
<dbReference type="InterPro" id="IPR023238">
    <property type="entry name" value="FAM175"/>
</dbReference>
<dbReference type="CDD" id="cd23519">
    <property type="entry name" value="Abraxas-like_domain"/>
    <property type="match status" value="1"/>
</dbReference>
<keyword evidence="1" id="KW-0175">Coiled coil</keyword>
<dbReference type="OrthoDB" id="6358435at2759"/>
<dbReference type="GO" id="GO:0008608">
    <property type="term" value="P:attachment of spindle microtubules to kinetochore"/>
    <property type="evidence" value="ECO:0007669"/>
    <property type="project" value="TreeGrafter"/>
</dbReference>
<proteinExistence type="predicted"/>
<dbReference type="PANTHER" id="PTHR31728">
    <property type="entry name" value="ABRAXAS FAMILY MEMBER"/>
    <property type="match status" value="1"/>
</dbReference>
<evidence type="ECO:0000313" key="3">
    <source>
        <dbReference type="Proteomes" id="UP000678393"/>
    </source>
</evidence>
<dbReference type="GO" id="GO:0090307">
    <property type="term" value="P:mitotic spindle assembly"/>
    <property type="evidence" value="ECO:0007669"/>
    <property type="project" value="TreeGrafter"/>
</dbReference>
<evidence type="ECO:0008006" key="4">
    <source>
        <dbReference type="Google" id="ProtNLM"/>
    </source>
</evidence>
<keyword evidence="3" id="KW-1185">Reference proteome</keyword>
<organism evidence="2 3">
    <name type="scientific">Candidula unifasciata</name>
    <dbReference type="NCBI Taxonomy" id="100452"/>
    <lineage>
        <taxon>Eukaryota</taxon>
        <taxon>Metazoa</taxon>
        <taxon>Spiralia</taxon>
        <taxon>Lophotrochozoa</taxon>
        <taxon>Mollusca</taxon>
        <taxon>Gastropoda</taxon>
        <taxon>Heterobranchia</taxon>
        <taxon>Euthyneura</taxon>
        <taxon>Panpulmonata</taxon>
        <taxon>Eupulmonata</taxon>
        <taxon>Stylommatophora</taxon>
        <taxon>Helicina</taxon>
        <taxon>Helicoidea</taxon>
        <taxon>Geomitridae</taxon>
        <taxon>Candidula</taxon>
    </lineage>
</organism>
<evidence type="ECO:0000313" key="2">
    <source>
        <dbReference type="EMBL" id="CAG5115050.1"/>
    </source>
</evidence>